<evidence type="ECO:0000256" key="1">
    <source>
        <dbReference type="ARBA" id="ARBA00004651"/>
    </source>
</evidence>
<feature type="transmembrane region" description="Helical" evidence="6">
    <location>
        <begin position="208"/>
        <end position="228"/>
    </location>
</feature>
<protein>
    <submittedName>
        <fullName evidence="8">RND transporter</fullName>
    </submittedName>
</protein>
<dbReference type="InterPro" id="IPR000731">
    <property type="entry name" value="SSD"/>
</dbReference>
<feature type="transmembrane region" description="Helical" evidence="6">
    <location>
        <begin position="613"/>
        <end position="637"/>
    </location>
</feature>
<feature type="domain" description="SSD" evidence="7">
    <location>
        <begin position="631"/>
        <end position="722"/>
    </location>
</feature>
<feature type="transmembrane region" description="Helical" evidence="6">
    <location>
        <begin position="302"/>
        <end position="322"/>
    </location>
</feature>
<feature type="transmembrane region" description="Helical" evidence="6">
    <location>
        <begin position="671"/>
        <end position="691"/>
    </location>
</feature>
<dbReference type="PROSITE" id="PS50156">
    <property type="entry name" value="SSD"/>
    <property type="match status" value="2"/>
</dbReference>
<organism evidence="8 9">
    <name type="scientific">Maritalea porphyrae</name>
    <dbReference type="NCBI Taxonomy" id="880732"/>
    <lineage>
        <taxon>Bacteria</taxon>
        <taxon>Pseudomonadati</taxon>
        <taxon>Pseudomonadota</taxon>
        <taxon>Alphaproteobacteria</taxon>
        <taxon>Hyphomicrobiales</taxon>
        <taxon>Devosiaceae</taxon>
        <taxon>Maritalea</taxon>
    </lineage>
</organism>
<evidence type="ECO:0000313" key="9">
    <source>
        <dbReference type="Proteomes" id="UP001161405"/>
    </source>
</evidence>
<feature type="transmembrane region" description="Helical" evidence="6">
    <location>
        <begin position="261"/>
        <end position="282"/>
    </location>
</feature>
<gene>
    <name evidence="8" type="ORF">GCM10007879_26030</name>
</gene>
<dbReference type="InterPro" id="IPR050545">
    <property type="entry name" value="Mycobact_MmpL"/>
</dbReference>
<evidence type="ECO:0000256" key="6">
    <source>
        <dbReference type="SAM" id="Phobius"/>
    </source>
</evidence>
<dbReference type="Pfam" id="PF03176">
    <property type="entry name" value="MMPL"/>
    <property type="match status" value="2"/>
</dbReference>
<dbReference type="RefSeq" id="WP_284365240.1">
    <property type="nucleotide sequence ID" value="NZ_BSNI01000002.1"/>
</dbReference>
<dbReference type="Gene3D" id="1.20.1640.10">
    <property type="entry name" value="Multidrug efflux transporter AcrB transmembrane domain"/>
    <property type="match status" value="2"/>
</dbReference>
<dbReference type="EMBL" id="BSNI01000002">
    <property type="protein sequence ID" value="GLQ18354.1"/>
    <property type="molecule type" value="Genomic_DNA"/>
</dbReference>
<accession>A0ABQ5UTY0</accession>
<reference evidence="8" key="1">
    <citation type="journal article" date="2014" name="Int. J. Syst. Evol. Microbiol.">
        <title>Complete genome of a new Firmicutes species belonging to the dominant human colonic microbiota ('Ruminococcus bicirculans') reveals two chromosomes and a selective capacity to utilize plant glucans.</title>
        <authorList>
            <consortium name="NISC Comparative Sequencing Program"/>
            <person name="Wegmann U."/>
            <person name="Louis P."/>
            <person name="Goesmann A."/>
            <person name="Henrissat B."/>
            <person name="Duncan S.H."/>
            <person name="Flint H.J."/>
        </authorList>
    </citation>
    <scope>NUCLEOTIDE SEQUENCE</scope>
    <source>
        <strain evidence="8">NBRC 107169</strain>
    </source>
</reference>
<evidence type="ECO:0000313" key="8">
    <source>
        <dbReference type="EMBL" id="GLQ18354.1"/>
    </source>
</evidence>
<feature type="transmembrane region" description="Helical" evidence="6">
    <location>
        <begin position="697"/>
        <end position="722"/>
    </location>
</feature>
<dbReference type="InterPro" id="IPR004869">
    <property type="entry name" value="MMPL_dom"/>
</dbReference>
<dbReference type="Proteomes" id="UP001161405">
    <property type="component" value="Unassembled WGS sequence"/>
</dbReference>
<dbReference type="PANTHER" id="PTHR33406">
    <property type="entry name" value="MEMBRANE PROTEIN MJ1562-RELATED"/>
    <property type="match status" value="1"/>
</dbReference>
<keyword evidence="2" id="KW-1003">Cell membrane</keyword>
<keyword evidence="3 6" id="KW-0812">Transmembrane</keyword>
<evidence type="ECO:0000256" key="2">
    <source>
        <dbReference type="ARBA" id="ARBA00022475"/>
    </source>
</evidence>
<comment type="caution">
    <text evidence="8">The sequence shown here is derived from an EMBL/GenBank/DDBJ whole genome shotgun (WGS) entry which is preliminary data.</text>
</comment>
<dbReference type="PANTHER" id="PTHR33406:SF12">
    <property type="entry name" value="BLR2997 PROTEIN"/>
    <property type="match status" value="1"/>
</dbReference>
<feature type="domain" description="SSD" evidence="7">
    <location>
        <begin position="230"/>
        <end position="356"/>
    </location>
</feature>
<keyword evidence="9" id="KW-1185">Reference proteome</keyword>
<evidence type="ECO:0000256" key="5">
    <source>
        <dbReference type="ARBA" id="ARBA00023136"/>
    </source>
</evidence>
<evidence type="ECO:0000256" key="3">
    <source>
        <dbReference type="ARBA" id="ARBA00022692"/>
    </source>
</evidence>
<proteinExistence type="predicted"/>
<evidence type="ECO:0000256" key="4">
    <source>
        <dbReference type="ARBA" id="ARBA00022989"/>
    </source>
</evidence>
<feature type="transmembrane region" description="Helical" evidence="6">
    <location>
        <begin position="574"/>
        <end position="593"/>
    </location>
</feature>
<comment type="subcellular location">
    <subcellularLocation>
        <location evidence="1">Cell membrane</location>
        <topology evidence="1">Multi-pass membrane protein</topology>
    </subcellularLocation>
</comment>
<reference evidence="8" key="2">
    <citation type="submission" date="2023-01" db="EMBL/GenBank/DDBJ databases">
        <title>Draft genome sequence of Maritalea porphyrae strain NBRC 107169.</title>
        <authorList>
            <person name="Sun Q."/>
            <person name="Mori K."/>
        </authorList>
    </citation>
    <scope>NUCLEOTIDE SEQUENCE</scope>
    <source>
        <strain evidence="8">NBRC 107169</strain>
    </source>
</reference>
<feature type="transmembrane region" description="Helical" evidence="6">
    <location>
        <begin position="328"/>
        <end position="354"/>
    </location>
</feature>
<evidence type="ECO:0000259" key="7">
    <source>
        <dbReference type="PROSITE" id="PS50156"/>
    </source>
</evidence>
<name>A0ABQ5UTY0_9HYPH</name>
<feature type="transmembrane region" description="Helical" evidence="6">
    <location>
        <begin position="235"/>
        <end position="255"/>
    </location>
</feature>
<dbReference type="SUPFAM" id="SSF82866">
    <property type="entry name" value="Multidrug efflux transporter AcrB transmembrane domain"/>
    <property type="match status" value="2"/>
</dbReference>
<keyword evidence="4 6" id="KW-1133">Transmembrane helix</keyword>
<keyword evidence="5 6" id="KW-0472">Membrane</keyword>
<sequence>MRHPKIVTVVLLAFTALCLLQIPKVSIDGDLLRLYKNSGIHYDTYVEIGETFGTFENDAYLLVKSDKLTDPAVIEALREFALELELNSFARGTLSPFSLRKPAKDDGATRPAVPENMQSPAEVAAALEELRQNDPMMRNLIVEDLSGLVMLMFPDDSALKERGEAAMIDELRELMSFYEDPRFTIQLTGPPLWKAELLNASRSDQIKFTMSGIILGFLTAFLAFRTFWGAVLATLTPFISVVWVVGTVTMLFGSFTFLTNILTALVLVIAFAESMFFCFHWLRLSREGMEHEDAIKETILRVSPACALTSITTIIAFLSLAITPSQGIFEFAITGALAIPLAFLALVTFLPLAIRLAIKLGYKPKQAPSVALTAVIPALTKLANSFGKPIAVLSVIAFFAMIYPHTQLQPSFSFQQFLPKKSEAMAISATIDEGVGGVAPLYITFPLYDADPNVSDADFGRMETVHNVVQDVFGQGKVISAASFTHYNDAGFTRQQIFDAVGPFMKRRFITDDASIAMATSFVPTGLSSKDVRELVEQTQKQLVEAGITDAKISGFRVLSAYESVNMIKRLQDGLSLAVVFSIFIIGFAFRSWRVALICIIPNFAPILGTELYLWVSGAGLQLTTVISLTIAFGIAVDDTIHFMNHYVRARDQGYNHRDAVNRTLDRVGPALIATTLILCAGTTVVIFSVLPQVALFGALCVLTLVLALLGDLIILPALLVAGGRLMKNVGGQQNEDHK</sequence>